<accession>A0ACA9LUE0</accession>
<protein>
    <submittedName>
        <fullName evidence="1">16638_t:CDS:1</fullName>
    </submittedName>
</protein>
<dbReference type="Proteomes" id="UP000789702">
    <property type="component" value="Unassembled WGS sequence"/>
</dbReference>
<evidence type="ECO:0000313" key="2">
    <source>
        <dbReference type="Proteomes" id="UP000789702"/>
    </source>
</evidence>
<proteinExistence type="predicted"/>
<gene>
    <name evidence="1" type="ORF">DHETER_LOCUS5040</name>
</gene>
<evidence type="ECO:0000313" key="1">
    <source>
        <dbReference type="EMBL" id="CAG8546713.1"/>
    </source>
</evidence>
<keyword evidence="2" id="KW-1185">Reference proteome</keyword>
<feature type="non-terminal residue" evidence="1">
    <location>
        <position position="89"/>
    </location>
</feature>
<comment type="caution">
    <text evidence="1">The sequence shown here is derived from an EMBL/GenBank/DDBJ whole genome shotgun (WGS) entry which is preliminary data.</text>
</comment>
<reference evidence="1" key="1">
    <citation type="submission" date="2021-06" db="EMBL/GenBank/DDBJ databases">
        <authorList>
            <person name="Kallberg Y."/>
            <person name="Tangrot J."/>
            <person name="Rosling A."/>
        </authorList>
    </citation>
    <scope>NUCLEOTIDE SEQUENCE</scope>
    <source>
        <strain evidence="1">IL203A</strain>
    </source>
</reference>
<name>A0ACA9LUE0_9GLOM</name>
<sequence length="89" mass="10292">MQCCWQVNPSKRPSANLLKNILNILMNYRRAKIDNADERAKYIISQFLEADSELLPPVKGLHHPEAYRISRCFPKLKKSKSSENFDSQG</sequence>
<dbReference type="EMBL" id="CAJVPU010005367">
    <property type="protein sequence ID" value="CAG8546713.1"/>
    <property type="molecule type" value="Genomic_DNA"/>
</dbReference>
<organism evidence="1 2">
    <name type="scientific">Dentiscutata heterogama</name>
    <dbReference type="NCBI Taxonomy" id="1316150"/>
    <lineage>
        <taxon>Eukaryota</taxon>
        <taxon>Fungi</taxon>
        <taxon>Fungi incertae sedis</taxon>
        <taxon>Mucoromycota</taxon>
        <taxon>Glomeromycotina</taxon>
        <taxon>Glomeromycetes</taxon>
        <taxon>Diversisporales</taxon>
        <taxon>Gigasporaceae</taxon>
        <taxon>Dentiscutata</taxon>
    </lineage>
</organism>